<sequence length="279" mass="31430">MTSSTSSGVRQPLLSPTGTAPDQPDQQRPAPAPRRASASGRYGALPSRVATPFLRLSSIPSTFSALPPPPAPEWPPDRDDIETTTDEFRALYDYIKTRLTDNQTERERRAELYDKLIIIGEDYWGFFIPTGTPFEVLMDLRTTTRALPLLSSEPDSNVLDCARFRDTALWIHEGKQLEKRVLGSLINLVIAAKVDAIQTECRRTRTLSRFNEVIGLARHGWTDPELRRMRPILAPMFASRLELLRATILAECEKPKYIRVAEGLWYKVGDFVNRATGCS</sequence>
<evidence type="ECO:0000256" key="1">
    <source>
        <dbReference type="SAM" id="MobiDB-lite"/>
    </source>
</evidence>
<gene>
    <name evidence="2" type="ORF">LOC62_06G008138</name>
</gene>
<feature type="region of interest" description="Disordered" evidence="1">
    <location>
        <begin position="1"/>
        <end position="44"/>
    </location>
</feature>
<evidence type="ECO:0000313" key="2">
    <source>
        <dbReference type="EMBL" id="WOO84619.1"/>
    </source>
</evidence>
<reference evidence="2" key="1">
    <citation type="submission" date="2023-10" db="EMBL/GenBank/DDBJ databases">
        <authorList>
            <person name="Noh H."/>
        </authorList>
    </citation>
    <scope>NUCLEOTIDE SEQUENCE</scope>
    <source>
        <strain evidence="2">DUCC4014</strain>
    </source>
</reference>
<dbReference type="RefSeq" id="XP_062630645.1">
    <property type="nucleotide sequence ID" value="XM_062774661.1"/>
</dbReference>
<proteinExistence type="predicted"/>
<dbReference type="EMBL" id="CP086719">
    <property type="protein sequence ID" value="WOO84619.1"/>
    <property type="molecule type" value="Genomic_DNA"/>
</dbReference>
<protein>
    <submittedName>
        <fullName evidence="2">Uncharacterized protein</fullName>
    </submittedName>
</protein>
<dbReference type="AlphaFoldDB" id="A0AAF0YGI9"/>
<keyword evidence="3" id="KW-1185">Reference proteome</keyword>
<accession>A0AAF0YGI9</accession>
<organism evidence="2 3">
    <name type="scientific">Vanrija pseudolonga</name>
    <dbReference type="NCBI Taxonomy" id="143232"/>
    <lineage>
        <taxon>Eukaryota</taxon>
        <taxon>Fungi</taxon>
        <taxon>Dikarya</taxon>
        <taxon>Basidiomycota</taxon>
        <taxon>Agaricomycotina</taxon>
        <taxon>Tremellomycetes</taxon>
        <taxon>Trichosporonales</taxon>
        <taxon>Trichosporonaceae</taxon>
        <taxon>Vanrija</taxon>
    </lineage>
</organism>
<feature type="compositionally biased region" description="Polar residues" evidence="1">
    <location>
        <begin position="1"/>
        <end position="18"/>
    </location>
</feature>
<feature type="compositionally biased region" description="Low complexity" evidence="1">
    <location>
        <begin position="20"/>
        <end position="39"/>
    </location>
</feature>
<dbReference type="GeneID" id="87811305"/>
<dbReference type="Proteomes" id="UP000827549">
    <property type="component" value="Chromosome 6"/>
</dbReference>
<name>A0AAF0YGI9_9TREE</name>
<evidence type="ECO:0000313" key="3">
    <source>
        <dbReference type="Proteomes" id="UP000827549"/>
    </source>
</evidence>